<feature type="transmembrane region" description="Helical" evidence="1">
    <location>
        <begin position="357"/>
        <end position="372"/>
    </location>
</feature>
<feature type="transmembrane region" description="Helical" evidence="1">
    <location>
        <begin position="225"/>
        <end position="243"/>
    </location>
</feature>
<dbReference type="PANTHER" id="PTHR36840:SF1">
    <property type="entry name" value="BLL5714 PROTEIN"/>
    <property type="match status" value="1"/>
</dbReference>
<evidence type="ECO:0000313" key="2">
    <source>
        <dbReference type="EMBL" id="MWA06253.1"/>
    </source>
</evidence>
<dbReference type="RefSeq" id="WP_151598652.1">
    <property type="nucleotide sequence ID" value="NZ_WBMS02000048.1"/>
</dbReference>
<evidence type="ECO:0000313" key="3">
    <source>
        <dbReference type="Proteomes" id="UP000462055"/>
    </source>
</evidence>
<comment type="caution">
    <text evidence="2">The sequence shown here is derived from an EMBL/GenBank/DDBJ whole genome shotgun (WGS) entry which is preliminary data.</text>
</comment>
<dbReference type="InterPro" id="IPR010640">
    <property type="entry name" value="Low_temperature_requirement_A"/>
</dbReference>
<feature type="transmembrane region" description="Helical" evidence="1">
    <location>
        <begin position="183"/>
        <end position="204"/>
    </location>
</feature>
<feature type="transmembrane region" description="Helical" evidence="1">
    <location>
        <begin position="97"/>
        <end position="119"/>
    </location>
</feature>
<feature type="transmembrane region" description="Helical" evidence="1">
    <location>
        <begin position="378"/>
        <end position="396"/>
    </location>
</feature>
<keyword evidence="3" id="KW-1185">Reference proteome</keyword>
<feature type="transmembrane region" description="Helical" evidence="1">
    <location>
        <begin position="249"/>
        <end position="269"/>
    </location>
</feature>
<feature type="transmembrane region" description="Helical" evidence="1">
    <location>
        <begin position="125"/>
        <end position="146"/>
    </location>
</feature>
<feature type="transmembrane region" description="Helical" evidence="1">
    <location>
        <begin position="66"/>
        <end position="85"/>
    </location>
</feature>
<keyword evidence="1" id="KW-0812">Transmembrane</keyword>
<feature type="transmembrane region" description="Helical" evidence="1">
    <location>
        <begin position="35"/>
        <end position="54"/>
    </location>
</feature>
<protein>
    <recommendedName>
        <fullName evidence="4">Low temperature requirement protein A</fullName>
    </recommendedName>
</protein>
<accession>A0A6I4MKX7</accession>
<name>A0A6I4MKX7_9ACTN</name>
<dbReference type="EMBL" id="WBMS02000048">
    <property type="protein sequence ID" value="MWA06253.1"/>
    <property type="molecule type" value="Genomic_DNA"/>
</dbReference>
<dbReference type="PANTHER" id="PTHR36840">
    <property type="entry name" value="BLL5714 PROTEIN"/>
    <property type="match status" value="1"/>
</dbReference>
<sequence>MSDARTGPAVLDAVPAPRPSGVDALLRSRGGAARVTFFELFSDLVFVFAVTQLSHRLLEHLTARGAAETLLLLLAVWWAWMYTCWTTNWFDPDHPAVRLVLVGVMIAGLFMAAMLPGAFGSGGVWFASAYAAIQVGRTVFVVAATWTHELGRNFQRVLFWQAVSAVLWIGGALVDAADVRAGLWVLAVALEYLAPWHGYATPLLGRSSTADWTIDGGHMAERCQLFVIIALGESVLVTGATLGGHTPTAGVAAGFVSAFAGAVALWWIYFDHTAEMAAERIAESPDPGRLGRSAYTFIHIVMVAGIIVGAVADEMVMAHPGGHMTAGFAAAAAGGPALFVFGHALFKRAVFGEFTRARLTALVALAGLAAISPALDRLTLHVCTTAVVAALALWDVRAYRLRRRDLAVPGMRPVPFDGTAETGGGTGEAPAGR</sequence>
<proteinExistence type="predicted"/>
<keyword evidence="1" id="KW-1133">Transmembrane helix</keyword>
<feature type="transmembrane region" description="Helical" evidence="1">
    <location>
        <begin position="324"/>
        <end position="345"/>
    </location>
</feature>
<dbReference type="Pfam" id="PF06772">
    <property type="entry name" value="LtrA"/>
    <property type="match status" value="1"/>
</dbReference>
<evidence type="ECO:0008006" key="4">
    <source>
        <dbReference type="Google" id="ProtNLM"/>
    </source>
</evidence>
<feature type="transmembrane region" description="Helical" evidence="1">
    <location>
        <begin position="158"/>
        <end position="177"/>
    </location>
</feature>
<organism evidence="2 3">
    <name type="scientific">Actinomadura physcomitrii</name>
    <dbReference type="NCBI Taxonomy" id="2650748"/>
    <lineage>
        <taxon>Bacteria</taxon>
        <taxon>Bacillati</taxon>
        <taxon>Actinomycetota</taxon>
        <taxon>Actinomycetes</taxon>
        <taxon>Streptosporangiales</taxon>
        <taxon>Thermomonosporaceae</taxon>
        <taxon>Actinomadura</taxon>
    </lineage>
</organism>
<dbReference type="AlphaFoldDB" id="A0A6I4MKX7"/>
<keyword evidence="1" id="KW-0472">Membrane</keyword>
<reference evidence="2" key="1">
    <citation type="submission" date="2019-12" db="EMBL/GenBank/DDBJ databases">
        <title>Actinomadura physcomitrii sp. nov., a novel actinomycete isolated from moss [Physcomitrium sphaericum (Ludw) Fuernr].</title>
        <authorList>
            <person name="Zhuang X."/>
        </authorList>
    </citation>
    <scope>NUCLEOTIDE SEQUENCE [LARGE SCALE GENOMIC DNA]</scope>
    <source>
        <strain evidence="2">LD22</strain>
    </source>
</reference>
<dbReference type="Proteomes" id="UP000462055">
    <property type="component" value="Unassembled WGS sequence"/>
</dbReference>
<feature type="transmembrane region" description="Helical" evidence="1">
    <location>
        <begin position="290"/>
        <end position="312"/>
    </location>
</feature>
<evidence type="ECO:0000256" key="1">
    <source>
        <dbReference type="SAM" id="Phobius"/>
    </source>
</evidence>
<gene>
    <name evidence="2" type="ORF">F8568_039105</name>
</gene>